<dbReference type="OrthoDB" id="10069252at2759"/>
<evidence type="ECO:0000256" key="8">
    <source>
        <dbReference type="ARBA" id="ARBA00023125"/>
    </source>
</evidence>
<gene>
    <name evidence="16" type="primary">TAF1B</name>
    <name evidence="15" type="ORF">CCAP1982_LOCUS2460</name>
</gene>
<dbReference type="InterPro" id="IPR033599">
    <property type="entry name" value="TAF1B/Rrn7"/>
</dbReference>
<evidence type="ECO:0000256" key="1">
    <source>
        <dbReference type="ARBA" id="ARBA00004604"/>
    </source>
</evidence>
<evidence type="ECO:0000256" key="6">
    <source>
        <dbReference type="ARBA" id="ARBA00022833"/>
    </source>
</evidence>
<comment type="similarity">
    <text evidence="2">Belongs to the RRN7/TAF1B family.</text>
</comment>
<dbReference type="KEGG" id="ccat:101454232"/>
<dbReference type="GO" id="GO:0005668">
    <property type="term" value="C:RNA polymerase transcription factor SL1 complex"/>
    <property type="evidence" value="ECO:0007669"/>
    <property type="project" value="TreeGrafter"/>
</dbReference>
<evidence type="ECO:0000256" key="11">
    <source>
        <dbReference type="ARBA" id="ARBA00032500"/>
    </source>
</evidence>
<dbReference type="EMBL" id="GAMC01016193">
    <property type="protein sequence ID" value="JAB90362.1"/>
    <property type="molecule type" value="mRNA"/>
</dbReference>
<evidence type="ECO:0000256" key="2">
    <source>
        <dbReference type="ARBA" id="ARBA00006899"/>
    </source>
</evidence>
<feature type="compositionally biased region" description="Polar residues" evidence="12">
    <location>
        <begin position="162"/>
        <end position="174"/>
    </location>
</feature>
<evidence type="ECO:0000256" key="12">
    <source>
        <dbReference type="SAM" id="MobiDB-lite"/>
    </source>
</evidence>
<dbReference type="GO" id="GO:0042790">
    <property type="term" value="P:nucleolar large rRNA transcription by RNA polymerase I"/>
    <property type="evidence" value="ECO:0007669"/>
    <property type="project" value="TreeGrafter"/>
</dbReference>
<evidence type="ECO:0000313" key="15">
    <source>
        <dbReference type="EMBL" id="CAD6993651.1"/>
    </source>
</evidence>
<dbReference type="GO" id="GO:0001164">
    <property type="term" value="F:RNA polymerase I core promoter sequence-specific DNA binding"/>
    <property type="evidence" value="ECO:0007669"/>
    <property type="project" value="InterPro"/>
</dbReference>
<feature type="domain" description="Rrn7/TAF1B C-terminal cyclin" evidence="14">
    <location>
        <begin position="345"/>
        <end position="496"/>
    </location>
</feature>
<dbReference type="EMBL" id="CAJHJT010000001">
    <property type="protein sequence ID" value="CAD6993651.1"/>
    <property type="molecule type" value="Genomic_DNA"/>
</dbReference>
<evidence type="ECO:0000256" key="4">
    <source>
        <dbReference type="ARBA" id="ARBA00022723"/>
    </source>
</evidence>
<protein>
    <recommendedName>
        <fullName evidence="3">TATA box-binding protein-associated factor RNA polymerase I subunit B</fullName>
    </recommendedName>
    <alternativeName>
        <fullName evidence="11">TATA box-binding protein-associated factor 1B</fullName>
    </alternativeName>
</protein>
<reference evidence="16" key="2">
    <citation type="journal article" date="2014" name="BMC Genomics">
        <title>A genomic perspective to assessing quality of mass-reared SIT flies used in Mediterranean fruit fly (Ceratitis capitata) eradication in California.</title>
        <authorList>
            <person name="Calla B."/>
            <person name="Hall B."/>
            <person name="Hou S."/>
            <person name="Geib S.M."/>
        </authorList>
    </citation>
    <scope>NUCLEOTIDE SEQUENCE</scope>
</reference>
<dbReference type="AlphaFoldDB" id="W8AVN5"/>
<evidence type="ECO:0000313" key="17">
    <source>
        <dbReference type="Proteomes" id="UP000606786"/>
    </source>
</evidence>
<sequence length="926" mass="107559">MEDGDELVNNTNLVCKVCGEQQFTLREGFFYCQECGTKQEQVRAVEVEHEEDFTEVKKLKKQKIKSVKAEKPNLTSWECYNYILRGLVNDLLSFGAKEELKLMTLQLWAAYLRRNEVAFFSRKRVELPKLGVRYLQRDASALYNHALQRRAQKRKRRRTDDSGTSLVSSETASNRAFRKSRRKLDESTYSLHSSMNSTDYSQTSCSSANTSSTGTTGRAIKLQFSARARKQLKKMMPVKHIEKHALDAEGNLKCHSLKPLARSINRTEHALLTMNTRQIYTIIAIALNLIGDDIQLCDLVRFIDEEHVSTKNVLEYFPENIAPHCKQILQEIQFYKYPTKYSDKALREHIEQLSKFINIKTFNQPDLIKLTERYVTELNLPADITTYIERLINLLPPHMRTRVMYVYPAYEARAMAYIIFVLKLLFGLDGHTEKQLSHAARKTNQSLHNLSLKGRGSNANLTPLPSLLVWDDWVEFIEMRKVIVAHYNSNFCRQFKQCQSTAQILEEMEEEQRTRMEQAAHTIEGDAMENNSKIATMHRIFQQFVDELNSTLPTERKDVIKFPPSLTPAHSYFKRILLHCSNAGENATYKIPEFMRIDYMQRTLAPYVHAKELKEFFNQHKWQLDVRRVPCAKERNCVGLFRPSAENKGRVKHDIGNKKADFDISEEQWLATIKEEELIEELEFNTQYAYYEKNYVKKMQVEAMKRQQAVNVAPFDAPNVSIETDLNKNQVPCVGDVDNENSIPSPPVQTLTANDELDVSKLPSISAFSECDMEPIKVSNLPLALEPRRGLNRVNLFAELSDDEEDIVESSEVNSNMTEDENERKCTLLTSNMDCWTLLGYSHNLTNCQKKILESKFPRTFFWLLETCAQSINVDWCIIYEELITIELMFAYGIEDLNEFQDCVRFKYNNPIKDFNMLINSYRELW</sequence>
<dbReference type="GO" id="GO:0008270">
    <property type="term" value="F:zinc ion binding"/>
    <property type="evidence" value="ECO:0007669"/>
    <property type="project" value="UniProtKB-KW"/>
</dbReference>
<feature type="region of interest" description="Disordered" evidence="12">
    <location>
        <begin position="149"/>
        <end position="213"/>
    </location>
</feature>
<feature type="domain" description="RRN7-type" evidence="13">
    <location>
        <begin position="12"/>
        <end position="39"/>
    </location>
</feature>
<dbReference type="Pfam" id="PF20645">
    <property type="entry name" value="Rrn7_cyclin_C"/>
    <property type="match status" value="1"/>
</dbReference>
<evidence type="ECO:0000256" key="7">
    <source>
        <dbReference type="ARBA" id="ARBA00023015"/>
    </source>
</evidence>
<dbReference type="PANTHER" id="PTHR31576">
    <property type="entry name" value="TATA BOX-BINDING PROTEIN-ASSOCIATED FACTOR RNA POLYMERASE I SUBUNIT B"/>
    <property type="match status" value="1"/>
</dbReference>
<dbReference type="GO" id="GO:0070860">
    <property type="term" value="C:RNA polymerase I core factor complex"/>
    <property type="evidence" value="ECO:0007669"/>
    <property type="project" value="InterPro"/>
</dbReference>
<reference evidence="16" key="1">
    <citation type="submission" date="2013-07" db="EMBL/GenBank/DDBJ databases">
        <authorList>
            <person name="Geib S."/>
        </authorList>
    </citation>
    <scope>NUCLEOTIDE SEQUENCE</scope>
</reference>
<keyword evidence="7" id="KW-0805">Transcription regulation</keyword>
<reference evidence="15" key="3">
    <citation type="submission" date="2020-11" db="EMBL/GenBank/DDBJ databases">
        <authorList>
            <person name="Whitehead M."/>
        </authorList>
    </citation>
    <scope>NUCLEOTIDE SEQUENCE</scope>
    <source>
        <strain evidence="15">EGII</strain>
    </source>
</reference>
<keyword evidence="8" id="KW-0238">DNA-binding</keyword>
<dbReference type="Pfam" id="PF11781">
    <property type="entry name" value="Zn_ribbon_RRN7"/>
    <property type="match status" value="1"/>
</dbReference>
<keyword evidence="9" id="KW-0804">Transcription</keyword>
<name>W8AVN5_CERCA</name>
<evidence type="ECO:0000256" key="5">
    <source>
        <dbReference type="ARBA" id="ARBA00022771"/>
    </source>
</evidence>
<dbReference type="GeneID" id="101454232"/>
<evidence type="ECO:0000259" key="14">
    <source>
        <dbReference type="Pfam" id="PF20645"/>
    </source>
</evidence>
<evidence type="ECO:0000256" key="10">
    <source>
        <dbReference type="ARBA" id="ARBA00023242"/>
    </source>
</evidence>
<comment type="subcellular location">
    <subcellularLocation>
        <location evidence="1">Nucleus</location>
        <location evidence="1">Nucleolus</location>
    </subcellularLocation>
</comment>
<keyword evidence="5" id="KW-0863">Zinc-finger</keyword>
<dbReference type="InterPro" id="IPR021752">
    <property type="entry name" value="TF_Rrn7_Zf"/>
</dbReference>
<keyword evidence="10" id="KW-0539">Nucleus</keyword>
<dbReference type="EMBL" id="GAMC01016195">
    <property type="protein sequence ID" value="JAB90360.1"/>
    <property type="molecule type" value="mRNA"/>
</dbReference>
<proteinExistence type="evidence at transcript level"/>
<dbReference type="EMBL" id="GAMC01016194">
    <property type="protein sequence ID" value="JAB90361.1"/>
    <property type="molecule type" value="mRNA"/>
</dbReference>
<feature type="compositionally biased region" description="Polar residues" evidence="12">
    <location>
        <begin position="187"/>
        <end position="200"/>
    </location>
</feature>
<feature type="compositionally biased region" description="Low complexity" evidence="12">
    <location>
        <begin position="201"/>
        <end position="213"/>
    </location>
</feature>
<organism evidence="16">
    <name type="scientific">Ceratitis capitata</name>
    <name type="common">Mediterranean fruit fly</name>
    <name type="synonym">Tephritis capitata</name>
    <dbReference type="NCBI Taxonomy" id="7213"/>
    <lineage>
        <taxon>Eukaryota</taxon>
        <taxon>Metazoa</taxon>
        <taxon>Ecdysozoa</taxon>
        <taxon>Arthropoda</taxon>
        <taxon>Hexapoda</taxon>
        <taxon>Insecta</taxon>
        <taxon>Pterygota</taxon>
        <taxon>Neoptera</taxon>
        <taxon>Endopterygota</taxon>
        <taxon>Diptera</taxon>
        <taxon>Brachycera</taxon>
        <taxon>Muscomorpha</taxon>
        <taxon>Tephritoidea</taxon>
        <taxon>Tephritidae</taxon>
        <taxon>Ceratitis</taxon>
        <taxon>Ceratitis</taxon>
    </lineage>
</organism>
<evidence type="ECO:0000256" key="9">
    <source>
        <dbReference type="ARBA" id="ARBA00023163"/>
    </source>
</evidence>
<dbReference type="CTD" id="9014"/>
<accession>W8AVN5</accession>
<dbReference type="InterPro" id="IPR048538">
    <property type="entry name" value="Rrn7_cyclin_C"/>
</dbReference>
<evidence type="ECO:0000313" key="16">
    <source>
        <dbReference type="EMBL" id="JAB90362.1"/>
    </source>
</evidence>
<keyword evidence="6" id="KW-0862">Zinc</keyword>
<keyword evidence="4" id="KW-0479">Metal-binding</keyword>
<evidence type="ECO:0000256" key="3">
    <source>
        <dbReference type="ARBA" id="ARBA00018994"/>
    </source>
</evidence>
<dbReference type="Proteomes" id="UP000606786">
    <property type="component" value="Unassembled WGS sequence"/>
</dbReference>
<evidence type="ECO:0000259" key="13">
    <source>
        <dbReference type="Pfam" id="PF11781"/>
    </source>
</evidence>
<keyword evidence="17" id="KW-1185">Reference proteome</keyword>
<dbReference type="PANTHER" id="PTHR31576:SF2">
    <property type="entry name" value="TATA BOX-BINDING PROTEIN-ASSOCIATED FACTOR RNA POLYMERASE I SUBUNIT B"/>
    <property type="match status" value="1"/>
</dbReference>